<accession>A0A8H6ICC6</accession>
<organism evidence="2 3">
    <name type="scientific">Ephemerocybe angulata</name>
    <dbReference type="NCBI Taxonomy" id="980116"/>
    <lineage>
        <taxon>Eukaryota</taxon>
        <taxon>Fungi</taxon>
        <taxon>Dikarya</taxon>
        <taxon>Basidiomycota</taxon>
        <taxon>Agaricomycotina</taxon>
        <taxon>Agaricomycetes</taxon>
        <taxon>Agaricomycetidae</taxon>
        <taxon>Agaricales</taxon>
        <taxon>Agaricineae</taxon>
        <taxon>Psathyrellaceae</taxon>
        <taxon>Ephemerocybe</taxon>
    </lineage>
</organism>
<evidence type="ECO:0000313" key="3">
    <source>
        <dbReference type="Proteomes" id="UP000521943"/>
    </source>
</evidence>
<sequence>MPELPDDVYLAIFKYLNLGDIPSIRTVNKKFLQLTQAGSLWRQLLRGCIIEEGLPIPGIRDVQLDRLQGQEIEGLVRRALELRANWTSPFPVAREAVNFKGSPSGRIIFLRFLKRPGRLWLLSLCVHGDPTARLYTLECWDLAGPTPTPPCIARKTFTQLVSIAENRDWTPEAGIGDVAIQGPSYVITVYSIRASPANPELGFLPVATFPERREYIHLFSGTKMLTILGNSEKVHIWDTRSPSACLELLRPRREHQQTTTLPNFAATFDGRFITVVWPTTCNVYEVPTAQLNINPTSLVLEPIQEFVWPWRVDNVDIVVMSQAPSQLFDRDGLWRPRTINILIRFGSGYPWPINLLHQFELLPNTRYRGDAISIERPYRFPPTSRRTIASPVRLFAKTDMAVGPYGTAIWIDSHTEDQFGPAEQAQRLASRVTRPTALDWENEEQFDDIDEQEEISNEIASTLDASIVLWNEGDSWLKLAIDEEEGKIALGRLDGTITLLSFT</sequence>
<dbReference type="SMART" id="SM00256">
    <property type="entry name" value="FBOX"/>
    <property type="match status" value="1"/>
</dbReference>
<keyword evidence="3" id="KW-1185">Reference proteome</keyword>
<proteinExistence type="predicted"/>
<dbReference type="Proteomes" id="UP000521943">
    <property type="component" value="Unassembled WGS sequence"/>
</dbReference>
<dbReference type="Pfam" id="PF12937">
    <property type="entry name" value="F-box-like"/>
    <property type="match status" value="1"/>
</dbReference>
<dbReference type="InterPro" id="IPR001810">
    <property type="entry name" value="F-box_dom"/>
</dbReference>
<reference evidence="2 3" key="1">
    <citation type="submission" date="2020-07" db="EMBL/GenBank/DDBJ databases">
        <title>Comparative genomics of pyrophilous fungi reveals a link between fire events and developmental genes.</title>
        <authorList>
            <consortium name="DOE Joint Genome Institute"/>
            <person name="Steindorff A.S."/>
            <person name="Carver A."/>
            <person name="Calhoun S."/>
            <person name="Stillman K."/>
            <person name="Liu H."/>
            <person name="Lipzen A."/>
            <person name="Pangilinan J."/>
            <person name="Labutti K."/>
            <person name="Bruns T.D."/>
            <person name="Grigoriev I.V."/>
        </authorList>
    </citation>
    <scope>NUCLEOTIDE SEQUENCE [LARGE SCALE GENOMIC DNA]</scope>
    <source>
        <strain evidence="2 3">CBS 144469</strain>
    </source>
</reference>
<dbReference type="InterPro" id="IPR036047">
    <property type="entry name" value="F-box-like_dom_sf"/>
</dbReference>
<dbReference type="Gene3D" id="1.20.1280.50">
    <property type="match status" value="1"/>
</dbReference>
<dbReference type="PROSITE" id="PS50181">
    <property type="entry name" value="FBOX"/>
    <property type="match status" value="1"/>
</dbReference>
<gene>
    <name evidence="2" type="ORF">DFP72DRAFT_1151768</name>
</gene>
<protein>
    <recommendedName>
        <fullName evidence="1">F-box domain-containing protein</fullName>
    </recommendedName>
</protein>
<dbReference type="SUPFAM" id="SSF81383">
    <property type="entry name" value="F-box domain"/>
    <property type="match status" value="1"/>
</dbReference>
<dbReference type="OrthoDB" id="3193353at2759"/>
<evidence type="ECO:0000313" key="2">
    <source>
        <dbReference type="EMBL" id="KAF6761782.1"/>
    </source>
</evidence>
<evidence type="ECO:0000259" key="1">
    <source>
        <dbReference type="PROSITE" id="PS50181"/>
    </source>
</evidence>
<comment type="caution">
    <text evidence="2">The sequence shown here is derived from an EMBL/GenBank/DDBJ whole genome shotgun (WGS) entry which is preliminary data.</text>
</comment>
<dbReference type="AlphaFoldDB" id="A0A8H6ICC6"/>
<dbReference type="EMBL" id="JACGCI010000009">
    <property type="protein sequence ID" value="KAF6761782.1"/>
    <property type="molecule type" value="Genomic_DNA"/>
</dbReference>
<name>A0A8H6ICC6_9AGAR</name>
<feature type="domain" description="F-box" evidence="1">
    <location>
        <begin position="1"/>
        <end position="44"/>
    </location>
</feature>